<dbReference type="AlphaFoldDB" id="A0A0P6VY77"/>
<feature type="domain" description="TonB-dependent receptor-like beta-barrel" evidence="13">
    <location>
        <begin position="148"/>
        <end position="594"/>
    </location>
</feature>
<dbReference type="GO" id="GO:0015344">
    <property type="term" value="F:siderophore uptake transmembrane transporter activity"/>
    <property type="evidence" value="ECO:0007669"/>
    <property type="project" value="TreeGrafter"/>
</dbReference>
<dbReference type="Pfam" id="PF00593">
    <property type="entry name" value="TonB_dep_Rec_b-barrel"/>
    <property type="match status" value="1"/>
</dbReference>
<dbReference type="InterPro" id="IPR036942">
    <property type="entry name" value="Beta-barrel_TonB_sf"/>
</dbReference>
<evidence type="ECO:0000256" key="3">
    <source>
        <dbReference type="ARBA" id="ARBA00022452"/>
    </source>
</evidence>
<keyword evidence="5" id="KW-0812">Transmembrane</keyword>
<dbReference type="SUPFAM" id="SSF56935">
    <property type="entry name" value="Porins"/>
    <property type="match status" value="1"/>
</dbReference>
<keyword evidence="7" id="KW-0408">Iron</keyword>
<evidence type="ECO:0000256" key="9">
    <source>
        <dbReference type="ARBA" id="ARBA00023077"/>
    </source>
</evidence>
<name>A0A0P6VY77_9XANT</name>
<dbReference type="PANTHER" id="PTHR32552">
    <property type="entry name" value="FERRICHROME IRON RECEPTOR-RELATED"/>
    <property type="match status" value="1"/>
</dbReference>
<evidence type="ECO:0000313" key="16">
    <source>
        <dbReference type="Proteomes" id="UP000054035"/>
    </source>
</evidence>
<reference evidence="15 16" key="1">
    <citation type="submission" date="2014-02" db="EMBL/GenBank/DDBJ databases">
        <title>Genome sequence of Xanthomonas axonopodis DSM 3585 (T).</title>
        <authorList>
            <person name="Midha S."/>
            <person name="Patil P.B."/>
        </authorList>
    </citation>
    <scope>NUCLEOTIDE SEQUENCE [LARGE SCALE GENOMIC DNA]</scope>
    <source>
        <strain evidence="15 16">DSM 3585</strain>
    </source>
</reference>
<dbReference type="InterPro" id="IPR000531">
    <property type="entry name" value="Beta-barrel_TonB"/>
</dbReference>
<keyword evidence="10 12" id="KW-0472">Membrane</keyword>
<evidence type="ECO:0000259" key="13">
    <source>
        <dbReference type="Pfam" id="PF00593"/>
    </source>
</evidence>
<accession>A0A0P6VY77</accession>
<dbReference type="InterPro" id="IPR039426">
    <property type="entry name" value="TonB-dep_rcpt-like"/>
</dbReference>
<evidence type="ECO:0000256" key="8">
    <source>
        <dbReference type="ARBA" id="ARBA00023065"/>
    </source>
</evidence>
<evidence type="ECO:0000256" key="11">
    <source>
        <dbReference type="ARBA" id="ARBA00023237"/>
    </source>
</evidence>
<proteinExistence type="inferred from homology"/>
<comment type="similarity">
    <text evidence="12">Belongs to the TonB-dependent receptor family.</text>
</comment>
<keyword evidence="4" id="KW-0410">Iron transport</keyword>
<comment type="caution">
    <text evidence="15">The sequence shown here is derived from an EMBL/GenBank/DDBJ whole genome shotgun (WGS) entry which is preliminary data.</text>
</comment>
<keyword evidence="11" id="KW-0998">Cell outer membrane</keyword>
<evidence type="ECO:0000256" key="12">
    <source>
        <dbReference type="RuleBase" id="RU003357"/>
    </source>
</evidence>
<keyword evidence="3" id="KW-1134">Transmembrane beta strand</keyword>
<keyword evidence="6" id="KW-0732">Signal</keyword>
<dbReference type="Pfam" id="PF07715">
    <property type="entry name" value="Plug"/>
    <property type="match status" value="1"/>
</dbReference>
<evidence type="ECO:0000256" key="2">
    <source>
        <dbReference type="ARBA" id="ARBA00022448"/>
    </source>
</evidence>
<evidence type="ECO:0000256" key="6">
    <source>
        <dbReference type="ARBA" id="ARBA00022729"/>
    </source>
</evidence>
<dbReference type="PANTHER" id="PTHR32552:SF89">
    <property type="entry name" value="CATECHOLATE SIDEROPHORE RECEPTOR FIU"/>
    <property type="match status" value="1"/>
</dbReference>
<dbReference type="OrthoDB" id="15609at2"/>
<evidence type="ECO:0000313" key="15">
    <source>
        <dbReference type="EMBL" id="KPL50610.1"/>
    </source>
</evidence>
<dbReference type="GO" id="GO:0009279">
    <property type="term" value="C:cell outer membrane"/>
    <property type="evidence" value="ECO:0007669"/>
    <property type="project" value="UniProtKB-SubCell"/>
</dbReference>
<dbReference type="EMBL" id="JFAQ01000008">
    <property type="protein sequence ID" value="KPL50610.1"/>
    <property type="molecule type" value="Genomic_DNA"/>
</dbReference>
<keyword evidence="8" id="KW-0406">Ion transport</keyword>
<feature type="domain" description="TonB-dependent receptor plug" evidence="14">
    <location>
        <begin position="61"/>
        <end position="134"/>
    </location>
</feature>
<evidence type="ECO:0000256" key="5">
    <source>
        <dbReference type="ARBA" id="ARBA00022692"/>
    </source>
</evidence>
<organism evidence="15 16">
    <name type="scientific">Xanthomonas axonopodis</name>
    <dbReference type="NCBI Taxonomy" id="53413"/>
    <lineage>
        <taxon>Bacteria</taxon>
        <taxon>Pseudomonadati</taxon>
        <taxon>Pseudomonadota</taxon>
        <taxon>Gammaproteobacteria</taxon>
        <taxon>Lysobacterales</taxon>
        <taxon>Lysobacteraceae</taxon>
        <taxon>Xanthomonas</taxon>
    </lineage>
</organism>
<evidence type="ECO:0000259" key="14">
    <source>
        <dbReference type="Pfam" id="PF07715"/>
    </source>
</evidence>
<keyword evidence="9 12" id="KW-0798">TonB box</keyword>
<dbReference type="Proteomes" id="UP000054035">
    <property type="component" value="Unassembled WGS sequence"/>
</dbReference>
<gene>
    <name evidence="15" type="ORF">XAXN_00555</name>
</gene>
<protein>
    <submittedName>
        <fullName evidence="15">TonB-dependent receptor</fullName>
    </submittedName>
</protein>
<keyword evidence="2" id="KW-0813">Transport</keyword>
<evidence type="ECO:0000256" key="4">
    <source>
        <dbReference type="ARBA" id="ARBA00022496"/>
    </source>
</evidence>
<dbReference type="InterPro" id="IPR012910">
    <property type="entry name" value="Plug_dom"/>
</dbReference>
<evidence type="ECO:0000256" key="10">
    <source>
        <dbReference type="ARBA" id="ARBA00023136"/>
    </source>
</evidence>
<evidence type="ECO:0000256" key="1">
    <source>
        <dbReference type="ARBA" id="ARBA00004571"/>
    </source>
</evidence>
<keyword evidence="15" id="KW-0675">Receptor</keyword>
<dbReference type="PATRIC" id="fig|53413.25.peg.4288"/>
<evidence type="ECO:0000256" key="7">
    <source>
        <dbReference type="ARBA" id="ARBA00023004"/>
    </source>
</evidence>
<comment type="subcellular location">
    <subcellularLocation>
        <location evidence="1">Cell outer membrane</location>
        <topology evidence="1">Multi-pass membrane protein</topology>
    </subcellularLocation>
</comment>
<sequence>MQKCLNTDQLGASVADILATARPRHALASMTLLLAGAQALPALAQDARTLDAVSVAGTGSTRTTASISVDEIQAQVPGVAPQQLLASLPGVNVQTTDPFGLYEFGDSMTIRGLSAKQIGVTLDGIPIETVQSYISDGSVSWDLHERITGNPEVDAEHYSEWQNGRRDSLLSLHGDFLFNDAVGFTFTGYYENKHGYGVGGTPPSTATGLYNDAIAGMPGRTDIAINDPQIVDANGNVTHVGAMTRREEIMGGDRYGLTTAVSWETEHNKLEVGAWYENYDFDQVRPLYNLDPATGALLKSALPIVIYYDNHFSTEVKQLYIKDTLRLLEDRLTMEFGAKELAVKRDYNGIANLDDFNAGVRRDVSIKNSDWFQPQVGTSFQLAEGVQVFANCAENFSSAPRLALSSGAFNPNIAPEESTNIDIDIGIRAESMQWSGYLAAYRIDYENRIIALTDPAPLVVAPTVYANVGDVQTYGAEVSGMWKLAPGWRLGASLTWNTSEFPDNYFGPVSGNLVQVKGNAVPDAPKVMFSVNGGWEGAHFFANLDTKYTGKRYGDTLNTDRVDATFIVNGSVGYQGGDSGFLVGGRLQLSVCNLFDKDDAIGAVFTNESSGSYQLIAPRQLFASLAYTF</sequence>
<dbReference type="Gene3D" id="2.40.170.20">
    <property type="entry name" value="TonB-dependent receptor, beta-barrel domain"/>
    <property type="match status" value="1"/>
</dbReference>